<dbReference type="EMBL" id="GEGO01004874">
    <property type="protein sequence ID" value="JAR90530.1"/>
    <property type="molecule type" value="Transcribed_RNA"/>
</dbReference>
<proteinExistence type="predicted"/>
<organism evidence="1">
    <name type="scientific">Ixodes ricinus</name>
    <name type="common">Common tick</name>
    <name type="synonym">Acarus ricinus</name>
    <dbReference type="NCBI Taxonomy" id="34613"/>
    <lineage>
        <taxon>Eukaryota</taxon>
        <taxon>Metazoa</taxon>
        <taxon>Ecdysozoa</taxon>
        <taxon>Arthropoda</taxon>
        <taxon>Chelicerata</taxon>
        <taxon>Arachnida</taxon>
        <taxon>Acari</taxon>
        <taxon>Parasitiformes</taxon>
        <taxon>Ixodida</taxon>
        <taxon>Ixodoidea</taxon>
        <taxon>Ixodidae</taxon>
        <taxon>Ixodinae</taxon>
        <taxon>Ixodes</taxon>
    </lineage>
</organism>
<feature type="non-terminal residue" evidence="1">
    <location>
        <position position="72"/>
    </location>
</feature>
<dbReference type="AlphaFoldDB" id="A0A147BIB9"/>
<evidence type="ECO:0000313" key="1">
    <source>
        <dbReference type="EMBL" id="JAR90530.1"/>
    </source>
</evidence>
<accession>A0A147BIB9</accession>
<sequence>DSRKAIRRIGNTTRMGTLARDIKAMSSMLLRHHGMEAKVDWVLGHAGGNNNKAAHVLASKKEDKRSVPVLQT</sequence>
<name>A0A147BIB9_IXORI</name>
<reference evidence="1" key="1">
    <citation type="journal article" date="2018" name="PLoS Negl. Trop. Dis.">
        <title>Sialome diversity of ticks revealed by RNAseq of single tick salivary glands.</title>
        <authorList>
            <person name="Perner J."/>
            <person name="Kropackova S."/>
            <person name="Kopacek P."/>
            <person name="Ribeiro J.M."/>
        </authorList>
    </citation>
    <scope>NUCLEOTIDE SEQUENCE</scope>
    <source>
        <strain evidence="1">Siblings of single egg batch collected in Ceske Budejovice</strain>
        <tissue evidence="1">Salivary glands</tissue>
    </source>
</reference>
<protein>
    <submittedName>
        <fullName evidence="1">Uncharacterized protein</fullName>
    </submittedName>
</protein>
<feature type="non-terminal residue" evidence="1">
    <location>
        <position position="1"/>
    </location>
</feature>